<keyword evidence="2" id="KW-0378">Hydrolase</keyword>
<evidence type="ECO:0000259" key="8">
    <source>
        <dbReference type="Pfam" id="PF17763"/>
    </source>
</evidence>
<dbReference type="PIRSF" id="PIRSF500176">
    <property type="entry name" value="L_ASNase"/>
    <property type="match status" value="1"/>
</dbReference>
<dbReference type="EC" id="3.5.1.1" evidence="1"/>
<dbReference type="InParanoid" id="A0A7R8YT09"/>
<dbReference type="OrthoDB" id="8053131at2759"/>
<dbReference type="Pfam" id="PF00710">
    <property type="entry name" value="Asparaginase"/>
    <property type="match status" value="1"/>
</dbReference>
<evidence type="ECO:0000256" key="3">
    <source>
        <dbReference type="PIRSR" id="PIRSR001220-1"/>
    </source>
</evidence>
<name>A0A7R8YT09_HERIL</name>
<dbReference type="InterPro" id="IPR020827">
    <property type="entry name" value="Asparaginase/glutaminase_AS1"/>
</dbReference>
<dbReference type="AlphaFoldDB" id="A0A7R8YT09"/>
<dbReference type="PROSITE" id="PS00144">
    <property type="entry name" value="ASN_GLN_ASE_1"/>
    <property type="match status" value="1"/>
</dbReference>
<dbReference type="InterPro" id="IPR027474">
    <property type="entry name" value="L-asparaginase_N"/>
</dbReference>
<feature type="binding site" evidence="4">
    <location>
        <position position="79"/>
    </location>
    <ligand>
        <name>substrate</name>
    </ligand>
</feature>
<feature type="active site" evidence="6">
    <location>
        <position position="110"/>
    </location>
</feature>
<dbReference type="PIRSF" id="PIRSF001220">
    <property type="entry name" value="L-ASNase_gatD"/>
    <property type="match status" value="1"/>
</dbReference>
<protein>
    <recommendedName>
        <fullName evidence="1">asparaginase</fullName>
        <ecNumber evidence="1">3.5.1.1</ecNumber>
    </recommendedName>
</protein>
<dbReference type="InterPro" id="IPR041725">
    <property type="entry name" value="L-asparaginase_I"/>
</dbReference>
<evidence type="ECO:0000256" key="1">
    <source>
        <dbReference type="ARBA" id="ARBA00012920"/>
    </source>
</evidence>
<dbReference type="Gene3D" id="3.40.50.40">
    <property type="match status" value="1"/>
</dbReference>
<feature type="domain" description="Asparaginase/glutaminase C-terminal" evidence="8">
    <location>
        <begin position="236"/>
        <end position="350"/>
    </location>
</feature>
<organism evidence="9 10">
    <name type="scientific">Hermetia illucens</name>
    <name type="common">Black soldier fly</name>
    <dbReference type="NCBI Taxonomy" id="343691"/>
    <lineage>
        <taxon>Eukaryota</taxon>
        <taxon>Metazoa</taxon>
        <taxon>Ecdysozoa</taxon>
        <taxon>Arthropoda</taxon>
        <taxon>Hexapoda</taxon>
        <taxon>Insecta</taxon>
        <taxon>Pterygota</taxon>
        <taxon>Neoptera</taxon>
        <taxon>Endopterygota</taxon>
        <taxon>Diptera</taxon>
        <taxon>Brachycera</taxon>
        <taxon>Stratiomyomorpha</taxon>
        <taxon>Stratiomyidae</taxon>
        <taxon>Hermetiinae</taxon>
        <taxon>Hermetia</taxon>
    </lineage>
</organism>
<dbReference type="SUPFAM" id="SSF53774">
    <property type="entry name" value="Glutaminase/Asparaginase"/>
    <property type="match status" value="1"/>
</dbReference>
<gene>
    <name evidence="9" type="ORF">HERILL_LOCUS7119</name>
</gene>
<evidence type="ECO:0000256" key="5">
    <source>
        <dbReference type="PROSITE-ProRule" id="PRU10099"/>
    </source>
</evidence>
<dbReference type="GO" id="GO:0006528">
    <property type="term" value="P:asparagine metabolic process"/>
    <property type="evidence" value="ECO:0007669"/>
    <property type="project" value="UniProtKB-ARBA"/>
</dbReference>
<feature type="binding site" evidence="4">
    <location>
        <begin position="110"/>
        <end position="111"/>
    </location>
    <ligand>
        <name>substrate</name>
    </ligand>
</feature>
<reference evidence="9 10" key="1">
    <citation type="submission" date="2020-11" db="EMBL/GenBank/DDBJ databases">
        <authorList>
            <person name="Wallbank WR R."/>
            <person name="Pardo Diaz C."/>
            <person name="Kozak K."/>
            <person name="Martin S."/>
            <person name="Jiggins C."/>
            <person name="Moest M."/>
            <person name="Warren A I."/>
            <person name="Generalovic N T."/>
            <person name="Byers J.R.P. K."/>
            <person name="Montejo-Kovacevich G."/>
            <person name="Yen C E."/>
        </authorList>
    </citation>
    <scope>NUCLEOTIDE SEQUENCE [LARGE SCALE GENOMIC DNA]</scope>
</reference>
<dbReference type="InterPro" id="IPR037152">
    <property type="entry name" value="L-asparaginase_N_sf"/>
</dbReference>
<dbReference type="PANTHER" id="PTHR11707:SF28">
    <property type="entry name" value="60 KDA LYSOPHOSPHOLIPASE"/>
    <property type="match status" value="1"/>
</dbReference>
<dbReference type="Proteomes" id="UP000594454">
    <property type="component" value="Chromosome 3"/>
</dbReference>
<feature type="domain" description="L-asparaginase N-terminal" evidence="7">
    <location>
        <begin position="7"/>
        <end position="203"/>
    </location>
</feature>
<dbReference type="Gene3D" id="3.40.50.1170">
    <property type="entry name" value="L-asparaginase, N-terminal domain"/>
    <property type="match status" value="1"/>
</dbReference>
<dbReference type="PROSITE" id="PS51732">
    <property type="entry name" value="ASN_GLN_ASE_3"/>
    <property type="match status" value="1"/>
</dbReference>
<feature type="active site" evidence="5">
    <location>
        <position position="15"/>
    </location>
</feature>
<dbReference type="InterPro" id="IPR027475">
    <property type="entry name" value="Asparaginase/glutaminase_AS2"/>
</dbReference>
<evidence type="ECO:0000256" key="2">
    <source>
        <dbReference type="ARBA" id="ARBA00022801"/>
    </source>
</evidence>
<dbReference type="InterPro" id="IPR027473">
    <property type="entry name" value="L-asparaginase_C"/>
</dbReference>
<feature type="active site" description="O-isoaspartyl threonine intermediate" evidence="3">
    <location>
        <position position="15"/>
    </location>
</feature>
<dbReference type="FunFam" id="3.40.50.40:FF:000001">
    <property type="entry name" value="L-asparaginase 1"/>
    <property type="match status" value="1"/>
</dbReference>
<evidence type="ECO:0000259" key="7">
    <source>
        <dbReference type="Pfam" id="PF00710"/>
    </source>
</evidence>
<dbReference type="SMART" id="SM00870">
    <property type="entry name" value="Asparaginase"/>
    <property type="match status" value="1"/>
</dbReference>
<dbReference type="PANTHER" id="PTHR11707">
    <property type="entry name" value="L-ASPARAGINASE"/>
    <property type="match status" value="1"/>
</dbReference>
<dbReference type="SFLD" id="SFLDS00057">
    <property type="entry name" value="Glutaminase/Asparaginase"/>
    <property type="match status" value="1"/>
</dbReference>
<dbReference type="CDD" id="cd08963">
    <property type="entry name" value="L-asparaginase_I"/>
    <property type="match status" value="1"/>
</dbReference>
<evidence type="ECO:0000313" key="10">
    <source>
        <dbReference type="Proteomes" id="UP000594454"/>
    </source>
</evidence>
<proteinExistence type="predicted"/>
<sequence length="361" mass="40130">MELMKLVLVLYTGGTIGMKERDGSLAPADRGEFVEFVKEIPQMHSKWRHKQLELSEDELVLPVGRTKYIIKEYPTLLDSSNMEPRDWNRILNDIKENYDKFDGFVILHGTDTLAYTGAALTFALENLGKPVVLTGSQVPIFESRTDAVINIIDAVRVAETFPDLQEVVVVFNRQMFLASRIEKTDNESFQAFSSPNLETLSVLEPSVRNDIHFSNNDDLYRRNGAFGIHLYNGSMISVLYLTPGIPREIVEAAVAPPMRGVLLVSFGNGNIPSNRKDITDALARAIGRGVLIVNVSQCLQGSVSDIYETGVVFGTIGVVSGSDMTIPAAYAKLAFVLENGRSYNEMKQMMQKDLKGELSRQ</sequence>
<dbReference type="PRINTS" id="PR00139">
    <property type="entry name" value="ASNGLNASE"/>
</dbReference>
<keyword evidence="10" id="KW-1185">Reference proteome</keyword>
<evidence type="ECO:0000313" key="9">
    <source>
        <dbReference type="EMBL" id="CAD7084212.1"/>
    </source>
</evidence>
<dbReference type="InterPro" id="IPR040919">
    <property type="entry name" value="Asparaginase_C"/>
</dbReference>
<dbReference type="GO" id="GO:0004067">
    <property type="term" value="F:asparaginase activity"/>
    <property type="evidence" value="ECO:0007669"/>
    <property type="project" value="UniProtKB-UniRule"/>
</dbReference>
<evidence type="ECO:0000256" key="4">
    <source>
        <dbReference type="PIRSR" id="PIRSR001220-2"/>
    </source>
</evidence>
<dbReference type="EMBL" id="LR899011">
    <property type="protein sequence ID" value="CAD7084212.1"/>
    <property type="molecule type" value="Genomic_DNA"/>
</dbReference>
<dbReference type="Pfam" id="PF17763">
    <property type="entry name" value="Asparaginase_C"/>
    <property type="match status" value="1"/>
</dbReference>
<evidence type="ECO:0000256" key="6">
    <source>
        <dbReference type="PROSITE-ProRule" id="PRU10100"/>
    </source>
</evidence>
<accession>A0A7R8YT09</accession>
<dbReference type="PROSITE" id="PS00917">
    <property type="entry name" value="ASN_GLN_ASE_2"/>
    <property type="match status" value="1"/>
</dbReference>
<dbReference type="InterPro" id="IPR006034">
    <property type="entry name" value="Asparaginase/glutaminase-like"/>
</dbReference>
<dbReference type="InterPro" id="IPR036152">
    <property type="entry name" value="Asp/glu_Ase-like_sf"/>
</dbReference>